<name>A0A1E4SF74_9ASCO</name>
<keyword evidence="3" id="KW-1185">Reference proteome</keyword>
<dbReference type="EMBL" id="KV453914">
    <property type="protein sequence ID" value="ODV78167.1"/>
    <property type="molecule type" value="Genomic_DNA"/>
</dbReference>
<accession>A0A1E4SF74</accession>
<sequence length="96" mass="10518">MCRVRDIVAATRDISTSILRHHPPTPSSATVIVTSRTATRGVSVHRPPHLFPRLPGSSRLKSPPKMDPIVSHPPPYTHRLYTNRLPTLVGPSLGCV</sequence>
<dbReference type="RefSeq" id="XP_020063289.1">
    <property type="nucleotide sequence ID" value="XM_020207986.1"/>
</dbReference>
<dbReference type="AlphaFoldDB" id="A0A1E4SF74"/>
<dbReference type="Proteomes" id="UP000094285">
    <property type="component" value="Unassembled WGS sequence"/>
</dbReference>
<evidence type="ECO:0000313" key="3">
    <source>
        <dbReference type="Proteomes" id="UP000094285"/>
    </source>
</evidence>
<feature type="region of interest" description="Disordered" evidence="1">
    <location>
        <begin position="38"/>
        <end position="76"/>
    </location>
</feature>
<evidence type="ECO:0000256" key="1">
    <source>
        <dbReference type="SAM" id="MobiDB-lite"/>
    </source>
</evidence>
<protein>
    <submittedName>
        <fullName evidence="2">Uncharacterized protein</fullName>
    </submittedName>
</protein>
<gene>
    <name evidence="2" type="ORF">CANTADRAFT_27074</name>
</gene>
<dbReference type="GeneID" id="30982123"/>
<reference evidence="3" key="1">
    <citation type="submission" date="2016-05" db="EMBL/GenBank/DDBJ databases">
        <title>Comparative genomics of biotechnologically important yeasts.</title>
        <authorList>
            <consortium name="DOE Joint Genome Institute"/>
            <person name="Riley R."/>
            <person name="Haridas S."/>
            <person name="Wolfe K.H."/>
            <person name="Lopes M.R."/>
            <person name="Hittinger C.T."/>
            <person name="Goker M."/>
            <person name="Salamov A."/>
            <person name="Wisecaver J."/>
            <person name="Long T.M."/>
            <person name="Aerts A.L."/>
            <person name="Barry K."/>
            <person name="Choi C."/>
            <person name="Clum A."/>
            <person name="Coughlan A.Y."/>
            <person name="Deshpande S."/>
            <person name="Douglass A.P."/>
            <person name="Hanson S.J."/>
            <person name="Klenk H.-P."/>
            <person name="Labutti K."/>
            <person name="Lapidus A."/>
            <person name="Lindquist E."/>
            <person name="Lipzen A."/>
            <person name="Meier-Kolthoff J.P."/>
            <person name="Ohm R.A."/>
            <person name="Otillar R.P."/>
            <person name="Pangilinan J."/>
            <person name="Peng Y."/>
            <person name="Rokas A."/>
            <person name="Rosa C.A."/>
            <person name="Scheuner C."/>
            <person name="Sibirny A.A."/>
            <person name="Slot J.C."/>
            <person name="Stielow J.B."/>
            <person name="Sun H."/>
            <person name="Kurtzman C.P."/>
            <person name="Blackwell M."/>
            <person name="Grigoriev I.V."/>
            <person name="Jeffries T.W."/>
        </authorList>
    </citation>
    <scope>NUCLEOTIDE SEQUENCE [LARGE SCALE GENOMIC DNA]</scope>
    <source>
        <strain evidence="3">NRRL Y-17324</strain>
    </source>
</reference>
<organism evidence="2 3">
    <name type="scientific">Suhomyces tanzawaensis NRRL Y-17324</name>
    <dbReference type="NCBI Taxonomy" id="984487"/>
    <lineage>
        <taxon>Eukaryota</taxon>
        <taxon>Fungi</taxon>
        <taxon>Dikarya</taxon>
        <taxon>Ascomycota</taxon>
        <taxon>Saccharomycotina</taxon>
        <taxon>Pichiomycetes</taxon>
        <taxon>Debaryomycetaceae</taxon>
        <taxon>Suhomyces</taxon>
    </lineage>
</organism>
<evidence type="ECO:0000313" key="2">
    <source>
        <dbReference type="EMBL" id="ODV78167.1"/>
    </source>
</evidence>
<proteinExistence type="predicted"/>